<keyword evidence="2" id="KW-1185">Reference proteome</keyword>
<dbReference type="EMBL" id="JAGIOJ010000001">
    <property type="protein sequence ID" value="MBP2397403.1"/>
    <property type="molecule type" value="Genomic_DNA"/>
</dbReference>
<dbReference type="Proteomes" id="UP001195422">
    <property type="component" value="Unassembled WGS sequence"/>
</dbReference>
<protein>
    <submittedName>
        <fullName evidence="1">Uncharacterized protein</fullName>
    </submittedName>
</protein>
<organism evidence="1 2">
    <name type="scientific">Glutamicibacter protophormiae</name>
    <name type="common">Brevibacterium protophormiae</name>
    <dbReference type="NCBI Taxonomy" id="37930"/>
    <lineage>
        <taxon>Bacteria</taxon>
        <taxon>Bacillati</taxon>
        <taxon>Actinomycetota</taxon>
        <taxon>Actinomycetes</taxon>
        <taxon>Micrococcales</taxon>
        <taxon>Micrococcaceae</taxon>
        <taxon>Glutamicibacter</taxon>
    </lineage>
</organism>
<reference evidence="1 2" key="1">
    <citation type="submission" date="2021-03" db="EMBL/GenBank/DDBJ databases">
        <title>Sequencing the genomes of 1000 actinobacteria strains.</title>
        <authorList>
            <person name="Klenk H.-P."/>
        </authorList>
    </citation>
    <scope>NUCLEOTIDE SEQUENCE [LARGE SCALE GENOMIC DNA]</scope>
    <source>
        <strain evidence="1 2">DSM 20168</strain>
    </source>
</reference>
<evidence type="ECO:0000313" key="1">
    <source>
        <dbReference type="EMBL" id="MBP2397403.1"/>
    </source>
</evidence>
<evidence type="ECO:0000313" key="2">
    <source>
        <dbReference type="Proteomes" id="UP001195422"/>
    </source>
</evidence>
<comment type="caution">
    <text evidence="1">The sequence shown here is derived from an EMBL/GenBank/DDBJ whole genome shotgun (WGS) entry which is preliminary data.</text>
</comment>
<proteinExistence type="predicted"/>
<gene>
    <name evidence="1" type="ORF">JOF39_000484</name>
</gene>
<sequence>MSRHAAFQGEDGAYLEHCAWFGWYEVSTEPASCNRS</sequence>
<accession>A0ABS4XLN6</accession>
<name>A0ABS4XLN6_GLUPR</name>